<accession>A0AAP2GLT4</accession>
<comment type="similarity">
    <text evidence="1">Belongs to the Lgt family.</text>
</comment>
<feature type="transmembrane region" description="Helical" evidence="7">
    <location>
        <begin position="115"/>
        <end position="135"/>
    </location>
</feature>
<dbReference type="PANTHER" id="PTHR30589:SF0">
    <property type="entry name" value="PHOSPHATIDYLGLYCEROL--PROLIPOPROTEIN DIACYLGLYCERYL TRANSFERASE"/>
    <property type="match status" value="1"/>
</dbReference>
<dbReference type="EC" id="2.4.99.-" evidence="8"/>
<dbReference type="InterPro" id="IPR001640">
    <property type="entry name" value="Lgt"/>
</dbReference>
<organism evidence="8 9">
    <name type="scientific">Chryseosolibacter histidini</name>
    <dbReference type="NCBI Taxonomy" id="2782349"/>
    <lineage>
        <taxon>Bacteria</taxon>
        <taxon>Pseudomonadati</taxon>
        <taxon>Bacteroidota</taxon>
        <taxon>Cytophagia</taxon>
        <taxon>Cytophagales</taxon>
        <taxon>Chryseotaleaceae</taxon>
        <taxon>Chryseosolibacter</taxon>
    </lineage>
</organism>
<keyword evidence="9" id="KW-1185">Reference proteome</keyword>
<proteinExistence type="inferred from homology"/>
<evidence type="ECO:0000256" key="6">
    <source>
        <dbReference type="ARBA" id="ARBA00023136"/>
    </source>
</evidence>
<dbReference type="EMBL" id="JAHESF010000048">
    <property type="protein sequence ID" value="MBT1700776.1"/>
    <property type="molecule type" value="Genomic_DNA"/>
</dbReference>
<dbReference type="GO" id="GO:0008961">
    <property type="term" value="F:phosphatidylglycerol-prolipoprotein diacylglyceryl transferase activity"/>
    <property type="evidence" value="ECO:0007669"/>
    <property type="project" value="InterPro"/>
</dbReference>
<feature type="transmembrane region" description="Helical" evidence="7">
    <location>
        <begin position="47"/>
        <end position="67"/>
    </location>
</feature>
<name>A0AAP2GLT4_9BACT</name>
<dbReference type="PANTHER" id="PTHR30589">
    <property type="entry name" value="PROLIPOPROTEIN DIACYLGLYCERYL TRANSFERASE"/>
    <property type="match status" value="1"/>
</dbReference>
<dbReference type="Proteomes" id="UP001319200">
    <property type="component" value="Unassembled WGS sequence"/>
</dbReference>
<evidence type="ECO:0000256" key="4">
    <source>
        <dbReference type="ARBA" id="ARBA00022692"/>
    </source>
</evidence>
<keyword evidence="8" id="KW-0328">Glycosyltransferase</keyword>
<keyword evidence="6 7" id="KW-0472">Membrane</keyword>
<evidence type="ECO:0000256" key="2">
    <source>
        <dbReference type="ARBA" id="ARBA00022475"/>
    </source>
</evidence>
<keyword evidence="4 7" id="KW-0812">Transmembrane</keyword>
<keyword evidence="2" id="KW-1003">Cell membrane</keyword>
<reference evidence="8 9" key="1">
    <citation type="submission" date="2021-05" db="EMBL/GenBank/DDBJ databases">
        <title>A Polyphasic approach of four new species of the genus Ohtaekwangia: Ohtaekwangia histidinii sp. nov., Ohtaekwangia cretensis sp. nov., Ohtaekwangia indiensis sp. nov., Ohtaekwangia reichenbachii sp. nov. from diverse environment.</title>
        <authorList>
            <person name="Octaviana S."/>
        </authorList>
    </citation>
    <scope>NUCLEOTIDE SEQUENCE [LARGE SCALE GENOMIC DNA]</scope>
    <source>
        <strain evidence="8 9">PWU4</strain>
    </source>
</reference>
<feature type="transmembrane region" description="Helical" evidence="7">
    <location>
        <begin position="212"/>
        <end position="233"/>
    </location>
</feature>
<dbReference type="AlphaFoldDB" id="A0AAP2GLT4"/>
<protein>
    <submittedName>
        <fullName evidence="8">Prolipoprotein diacylglyceryl transferase</fullName>
        <ecNumber evidence="8">2.4.99.-</ecNumber>
    </submittedName>
</protein>
<dbReference type="GO" id="GO:0005886">
    <property type="term" value="C:plasma membrane"/>
    <property type="evidence" value="ECO:0007669"/>
    <property type="project" value="InterPro"/>
</dbReference>
<feature type="transmembrane region" description="Helical" evidence="7">
    <location>
        <begin position="6"/>
        <end position="27"/>
    </location>
</feature>
<evidence type="ECO:0000313" key="8">
    <source>
        <dbReference type="EMBL" id="MBT1700776.1"/>
    </source>
</evidence>
<keyword evidence="3 8" id="KW-0808">Transferase</keyword>
<evidence type="ECO:0000313" key="9">
    <source>
        <dbReference type="Proteomes" id="UP001319200"/>
    </source>
</evidence>
<sequence length="250" mass="28309">MPFQPKISGLTVNVHLILEYLAFFIAYRYYAHLRKQVQDPITSPNRLSIILGAALGALLGSRVMGFLENPVADFSAMTVLNLYNVKTIMGGLFGGLIGVEVTKKVIGESQSSGDLFTLPLIAGIFIGRIGCFLSGTNEFTYGTTTSFLIGMYLGDGLQRHPIALYELVFLAVLFFLLRRIYDRHDIENGLLFRIFMISYFGFRFLIEFIKPNVFYFIGLSSIQWLCIVCFLYYRKTIVKFVYANAKVYVL</sequence>
<dbReference type="Pfam" id="PF01790">
    <property type="entry name" value="LGT"/>
    <property type="match status" value="1"/>
</dbReference>
<dbReference type="GO" id="GO:0042158">
    <property type="term" value="P:lipoprotein biosynthetic process"/>
    <property type="evidence" value="ECO:0007669"/>
    <property type="project" value="InterPro"/>
</dbReference>
<evidence type="ECO:0000256" key="7">
    <source>
        <dbReference type="SAM" id="Phobius"/>
    </source>
</evidence>
<feature type="transmembrane region" description="Helical" evidence="7">
    <location>
        <begin position="190"/>
        <end position="206"/>
    </location>
</feature>
<gene>
    <name evidence="8" type="ORF">KK083_28050</name>
</gene>
<comment type="caution">
    <text evidence="8">The sequence shown here is derived from an EMBL/GenBank/DDBJ whole genome shotgun (WGS) entry which is preliminary data.</text>
</comment>
<feature type="transmembrane region" description="Helical" evidence="7">
    <location>
        <begin position="162"/>
        <end position="178"/>
    </location>
</feature>
<evidence type="ECO:0000256" key="1">
    <source>
        <dbReference type="ARBA" id="ARBA00007150"/>
    </source>
</evidence>
<evidence type="ECO:0000256" key="3">
    <source>
        <dbReference type="ARBA" id="ARBA00022679"/>
    </source>
</evidence>
<keyword evidence="5 7" id="KW-1133">Transmembrane helix</keyword>
<evidence type="ECO:0000256" key="5">
    <source>
        <dbReference type="ARBA" id="ARBA00022989"/>
    </source>
</evidence>
<feature type="transmembrane region" description="Helical" evidence="7">
    <location>
        <begin position="87"/>
        <end position="103"/>
    </location>
</feature>